<dbReference type="AlphaFoldDB" id="A0A9D4PKF3"/>
<reference evidence="2" key="2">
    <citation type="submission" date="2021-09" db="EMBL/GenBank/DDBJ databases">
        <authorList>
            <person name="Jia N."/>
            <person name="Wang J."/>
            <person name="Shi W."/>
            <person name="Du L."/>
            <person name="Sun Y."/>
            <person name="Zhan W."/>
            <person name="Jiang J."/>
            <person name="Wang Q."/>
            <person name="Zhang B."/>
            <person name="Ji P."/>
            <person name="Sakyi L.B."/>
            <person name="Cui X."/>
            <person name="Yuan T."/>
            <person name="Jiang B."/>
            <person name="Yang W."/>
            <person name="Lam T.T.-Y."/>
            <person name="Chang Q."/>
            <person name="Ding S."/>
            <person name="Wang X."/>
            <person name="Zhu J."/>
            <person name="Ruan X."/>
            <person name="Zhao L."/>
            <person name="Wei J."/>
            <person name="Que T."/>
            <person name="Du C."/>
            <person name="Cheng J."/>
            <person name="Dai P."/>
            <person name="Han X."/>
            <person name="Huang E."/>
            <person name="Gao Y."/>
            <person name="Liu J."/>
            <person name="Shao H."/>
            <person name="Ye R."/>
            <person name="Li L."/>
            <person name="Wei W."/>
            <person name="Wang X."/>
            <person name="Wang C."/>
            <person name="Huo Q."/>
            <person name="Li W."/>
            <person name="Guo W."/>
            <person name="Chen H."/>
            <person name="Chen S."/>
            <person name="Zhou L."/>
            <person name="Zhou L."/>
            <person name="Ni X."/>
            <person name="Tian J."/>
            <person name="Zhou Y."/>
            <person name="Sheng Y."/>
            <person name="Liu T."/>
            <person name="Pan Y."/>
            <person name="Xia L."/>
            <person name="Li J."/>
            <person name="Zhao F."/>
            <person name="Cao W."/>
        </authorList>
    </citation>
    <scope>NUCLEOTIDE SEQUENCE</scope>
    <source>
        <strain evidence="2">Rsan-2018</strain>
        <tissue evidence="2">Larvae</tissue>
    </source>
</reference>
<evidence type="ECO:0000313" key="3">
    <source>
        <dbReference type="Proteomes" id="UP000821837"/>
    </source>
</evidence>
<name>A0A9D4PKF3_RHISA</name>
<accession>A0A9D4PKF3</accession>
<feature type="region of interest" description="Disordered" evidence="1">
    <location>
        <begin position="66"/>
        <end position="85"/>
    </location>
</feature>
<comment type="caution">
    <text evidence="2">The sequence shown here is derived from an EMBL/GenBank/DDBJ whole genome shotgun (WGS) entry which is preliminary data.</text>
</comment>
<keyword evidence="3" id="KW-1185">Reference proteome</keyword>
<organism evidence="2 3">
    <name type="scientific">Rhipicephalus sanguineus</name>
    <name type="common">Brown dog tick</name>
    <name type="synonym">Ixodes sanguineus</name>
    <dbReference type="NCBI Taxonomy" id="34632"/>
    <lineage>
        <taxon>Eukaryota</taxon>
        <taxon>Metazoa</taxon>
        <taxon>Ecdysozoa</taxon>
        <taxon>Arthropoda</taxon>
        <taxon>Chelicerata</taxon>
        <taxon>Arachnida</taxon>
        <taxon>Acari</taxon>
        <taxon>Parasitiformes</taxon>
        <taxon>Ixodida</taxon>
        <taxon>Ixodoidea</taxon>
        <taxon>Ixodidae</taxon>
        <taxon>Rhipicephalinae</taxon>
        <taxon>Rhipicephalus</taxon>
        <taxon>Rhipicephalus</taxon>
    </lineage>
</organism>
<evidence type="ECO:0000313" key="2">
    <source>
        <dbReference type="EMBL" id="KAH7944373.1"/>
    </source>
</evidence>
<dbReference type="EMBL" id="JABSTV010001253">
    <property type="protein sequence ID" value="KAH7944373.1"/>
    <property type="molecule type" value="Genomic_DNA"/>
</dbReference>
<protein>
    <submittedName>
        <fullName evidence="2">Uncharacterized protein</fullName>
    </submittedName>
</protein>
<proteinExistence type="predicted"/>
<sequence>MPLTSASAEARLGLNLPVHQRLFQEIAAKQRESSQALATSGVHATVRCKARLELNPPAHRRLFQEAATKQRDSSQVLATGEMCTR</sequence>
<gene>
    <name evidence="2" type="ORF">HPB52_018786</name>
</gene>
<evidence type="ECO:0000256" key="1">
    <source>
        <dbReference type="SAM" id="MobiDB-lite"/>
    </source>
</evidence>
<dbReference type="Proteomes" id="UP000821837">
    <property type="component" value="Unassembled WGS sequence"/>
</dbReference>
<reference evidence="2" key="1">
    <citation type="journal article" date="2020" name="Cell">
        <title>Large-Scale Comparative Analyses of Tick Genomes Elucidate Their Genetic Diversity and Vector Capacities.</title>
        <authorList>
            <consortium name="Tick Genome and Microbiome Consortium (TIGMIC)"/>
            <person name="Jia N."/>
            <person name="Wang J."/>
            <person name="Shi W."/>
            <person name="Du L."/>
            <person name="Sun Y."/>
            <person name="Zhan W."/>
            <person name="Jiang J.F."/>
            <person name="Wang Q."/>
            <person name="Zhang B."/>
            <person name="Ji P."/>
            <person name="Bell-Sakyi L."/>
            <person name="Cui X.M."/>
            <person name="Yuan T.T."/>
            <person name="Jiang B.G."/>
            <person name="Yang W.F."/>
            <person name="Lam T.T."/>
            <person name="Chang Q.C."/>
            <person name="Ding S.J."/>
            <person name="Wang X.J."/>
            <person name="Zhu J.G."/>
            <person name="Ruan X.D."/>
            <person name="Zhao L."/>
            <person name="Wei J.T."/>
            <person name="Ye R.Z."/>
            <person name="Que T.C."/>
            <person name="Du C.H."/>
            <person name="Zhou Y.H."/>
            <person name="Cheng J.X."/>
            <person name="Dai P.F."/>
            <person name="Guo W.B."/>
            <person name="Han X.H."/>
            <person name="Huang E.J."/>
            <person name="Li L.F."/>
            <person name="Wei W."/>
            <person name="Gao Y.C."/>
            <person name="Liu J.Z."/>
            <person name="Shao H.Z."/>
            <person name="Wang X."/>
            <person name="Wang C.C."/>
            <person name="Yang T.C."/>
            <person name="Huo Q.B."/>
            <person name="Li W."/>
            <person name="Chen H.Y."/>
            <person name="Chen S.E."/>
            <person name="Zhou L.G."/>
            <person name="Ni X.B."/>
            <person name="Tian J.H."/>
            <person name="Sheng Y."/>
            <person name="Liu T."/>
            <person name="Pan Y.S."/>
            <person name="Xia L.Y."/>
            <person name="Li J."/>
            <person name="Zhao F."/>
            <person name="Cao W.C."/>
        </authorList>
    </citation>
    <scope>NUCLEOTIDE SEQUENCE</scope>
    <source>
        <strain evidence="2">Rsan-2018</strain>
    </source>
</reference>